<keyword evidence="2" id="KW-0812">Transmembrane</keyword>
<evidence type="ECO:0000256" key="1">
    <source>
        <dbReference type="SAM" id="MobiDB-lite"/>
    </source>
</evidence>
<dbReference type="KEGG" id="sqz:FQU76_11790"/>
<feature type="transmembrane region" description="Helical" evidence="2">
    <location>
        <begin position="128"/>
        <end position="150"/>
    </location>
</feature>
<name>A0A5B8J9K8_9ACTN</name>
<dbReference type="Proteomes" id="UP000320580">
    <property type="component" value="Chromosome"/>
</dbReference>
<organism evidence="3 4">
    <name type="scientific">Streptomyces qinzhouensis</name>
    <dbReference type="NCBI Taxonomy" id="2599401"/>
    <lineage>
        <taxon>Bacteria</taxon>
        <taxon>Bacillati</taxon>
        <taxon>Actinomycetota</taxon>
        <taxon>Actinomycetes</taxon>
        <taxon>Kitasatosporales</taxon>
        <taxon>Streptomycetaceae</taxon>
        <taxon>Streptomyces</taxon>
    </lineage>
</organism>
<feature type="transmembrane region" description="Helical" evidence="2">
    <location>
        <begin position="485"/>
        <end position="504"/>
    </location>
</feature>
<evidence type="ECO:0000256" key="2">
    <source>
        <dbReference type="SAM" id="Phobius"/>
    </source>
</evidence>
<protein>
    <submittedName>
        <fullName evidence="3">Glycosyltransferase</fullName>
    </submittedName>
</protein>
<dbReference type="EMBL" id="CP042266">
    <property type="protein sequence ID" value="QDY77084.1"/>
    <property type="molecule type" value="Genomic_DNA"/>
</dbReference>
<dbReference type="GO" id="GO:0016740">
    <property type="term" value="F:transferase activity"/>
    <property type="evidence" value="ECO:0007669"/>
    <property type="project" value="UniProtKB-KW"/>
</dbReference>
<feature type="transmembrane region" description="Helical" evidence="2">
    <location>
        <begin position="421"/>
        <end position="438"/>
    </location>
</feature>
<feature type="compositionally biased region" description="Low complexity" evidence="1">
    <location>
        <begin position="19"/>
        <end position="28"/>
    </location>
</feature>
<feature type="transmembrane region" description="Helical" evidence="2">
    <location>
        <begin position="332"/>
        <end position="354"/>
    </location>
</feature>
<dbReference type="RefSeq" id="WP_146480370.1">
    <property type="nucleotide sequence ID" value="NZ_CP042266.1"/>
</dbReference>
<keyword evidence="4" id="KW-1185">Reference proteome</keyword>
<dbReference type="AlphaFoldDB" id="A0A5B8J9K8"/>
<keyword evidence="2" id="KW-0472">Membrane</keyword>
<feature type="transmembrane region" description="Helical" evidence="2">
    <location>
        <begin position="390"/>
        <end position="409"/>
    </location>
</feature>
<sequence length="649" mass="69728">MDQPTMGLSVAGLRAALGAAAPARTGPDGPAPGGPAPGGDSGSGGGSGGPPGSGRRPGGRIPDRRTLITLAGPLAVALLLWAVAVATVDVSALSDFGLTKELPLVFWLGLAVLTGGFWYCVRDPRRGNLWPLAYTAGLLVFERATQAVVYPTPLYAWSWKHDAVIEHLIDAGRLQRGSELGAMAVYDQWPGFFAAQAAVVRLTGAENALAFMAWWPLLSSLLMLLPLLLIYRTFTQDRRLIWTAVWIFSVANWVGQDYFSPQSMAFGLYLGVIAVALRRAEAPAPGRRARQIVWTALLVPLIAAIVVSHQLTPVMLVVSLAALCVMGRYRDWTLVIVLILVFAAWNLTASLPFLREAVPDMIKSFGDVGSNLERGYGSVPTGSGALFASWAARILSLLVVLLAAAGFFLGGKPLRTRARPLLLLAGVPPLLAIANGYGSEMIFRVLMFMLPFLAFFAAAALLPMARPGRAGAADRGSDRPRLATGVRYGLVPALVLTVLTVLFVPSYMGKDRLSYFPPDEVKLVKDLLRTAPKGSMVVAAHRNYPAAYDRYWDVDHYWFLDDAKFHVDQIVKEPAKTLASDMSGVRAPGEAYFLHTRAQVANSEMNGLLTGEQMRSIEKDVAASPLFEKVASNSAGAVYRLKSSAGRAS</sequence>
<proteinExistence type="predicted"/>
<gene>
    <name evidence="3" type="ORF">FQU76_11790</name>
</gene>
<evidence type="ECO:0000313" key="3">
    <source>
        <dbReference type="EMBL" id="QDY77084.1"/>
    </source>
</evidence>
<keyword evidence="2" id="KW-1133">Transmembrane helix</keyword>
<accession>A0A5B8J9K8</accession>
<feature type="transmembrane region" description="Helical" evidence="2">
    <location>
        <begin position="104"/>
        <end position="121"/>
    </location>
</feature>
<feature type="transmembrane region" description="Helical" evidence="2">
    <location>
        <begin position="445"/>
        <end position="465"/>
    </location>
</feature>
<feature type="transmembrane region" description="Helical" evidence="2">
    <location>
        <begin position="292"/>
        <end position="312"/>
    </location>
</feature>
<feature type="transmembrane region" description="Helical" evidence="2">
    <location>
        <begin position="212"/>
        <end position="231"/>
    </location>
</feature>
<dbReference type="OrthoDB" id="139907at2"/>
<feature type="transmembrane region" description="Helical" evidence="2">
    <location>
        <begin position="262"/>
        <end position="280"/>
    </location>
</feature>
<evidence type="ECO:0000313" key="4">
    <source>
        <dbReference type="Proteomes" id="UP000320580"/>
    </source>
</evidence>
<reference evidence="3 4" key="1">
    <citation type="submission" date="2019-07" db="EMBL/GenBank/DDBJ databases">
        <authorList>
            <person name="Zhu P."/>
        </authorList>
    </citation>
    <scope>NUCLEOTIDE SEQUENCE [LARGE SCALE GENOMIC DNA]</scope>
    <source>
        <strain evidence="3 4">SSL-25</strain>
    </source>
</reference>
<feature type="region of interest" description="Disordered" evidence="1">
    <location>
        <begin position="19"/>
        <end position="62"/>
    </location>
</feature>
<feature type="transmembrane region" description="Helical" evidence="2">
    <location>
        <begin position="66"/>
        <end position="84"/>
    </location>
</feature>
<feature type="compositionally biased region" description="Gly residues" evidence="1">
    <location>
        <begin position="36"/>
        <end position="56"/>
    </location>
</feature>
<keyword evidence="3" id="KW-0808">Transferase</keyword>